<dbReference type="EMBL" id="LR796709">
    <property type="protein sequence ID" value="CAB4161581.1"/>
    <property type="molecule type" value="Genomic_DNA"/>
</dbReference>
<dbReference type="EMBL" id="LR796917">
    <property type="protein sequence ID" value="CAB4174585.1"/>
    <property type="molecule type" value="Genomic_DNA"/>
</dbReference>
<evidence type="ECO:0000313" key="3">
    <source>
        <dbReference type="EMBL" id="CAB4150670.1"/>
    </source>
</evidence>
<dbReference type="EMBL" id="LR796548">
    <property type="protein sequence ID" value="CAB4150670.1"/>
    <property type="molecule type" value="Genomic_DNA"/>
</dbReference>
<dbReference type="EMBL" id="LR797492">
    <property type="protein sequence ID" value="CAB4219910.1"/>
    <property type="molecule type" value="Genomic_DNA"/>
</dbReference>
<sequence length="80" mass="9383">MTKRQRFSYNEINISWERKLELDHEYRDLSTIHANHAKELMAQVEFDPKCIPTITDPALTEALIHAQLSTTYAIMHGNRK</sequence>
<organism evidence="10">
    <name type="scientific">uncultured Caudovirales phage</name>
    <dbReference type="NCBI Taxonomy" id="2100421"/>
    <lineage>
        <taxon>Viruses</taxon>
        <taxon>Duplodnaviria</taxon>
        <taxon>Heunggongvirae</taxon>
        <taxon>Uroviricota</taxon>
        <taxon>Caudoviricetes</taxon>
        <taxon>Peduoviridae</taxon>
        <taxon>Maltschvirus</taxon>
        <taxon>Maltschvirus maltsch</taxon>
    </lineage>
</organism>
<evidence type="ECO:0000313" key="7">
    <source>
        <dbReference type="EMBL" id="CAB4188322.1"/>
    </source>
</evidence>
<evidence type="ECO:0000313" key="4">
    <source>
        <dbReference type="EMBL" id="CAB4161581.1"/>
    </source>
</evidence>
<evidence type="ECO:0000313" key="9">
    <source>
        <dbReference type="EMBL" id="CAB4216252.1"/>
    </source>
</evidence>
<evidence type="ECO:0000313" key="6">
    <source>
        <dbReference type="EMBL" id="CAB4179489.1"/>
    </source>
</evidence>
<gene>
    <name evidence="6" type="ORF">UFOVP1031_119</name>
    <name evidence="7" type="ORF">UFOVP1172_16</name>
    <name evidence="8" type="ORF">UFOVP1240_78</name>
    <name evidence="9" type="ORF">UFOVP1486_135</name>
    <name evidence="11" type="ORF">UFOVP1578_34</name>
    <name evidence="10" type="ORF">UFOVP1630_26</name>
    <name evidence="1" type="ORF">UFOVP288_95</name>
    <name evidence="2" type="ORF">UFOVP483_101</name>
    <name evidence="3" type="ORF">UFOVP573_20</name>
    <name evidence="4" type="ORF">UFOVP769_95</name>
    <name evidence="5" type="ORF">UFOVP962_63</name>
</gene>
<reference evidence="10" key="1">
    <citation type="submission" date="2020-05" db="EMBL/GenBank/DDBJ databases">
        <authorList>
            <person name="Chiriac C."/>
            <person name="Salcher M."/>
            <person name="Ghai R."/>
            <person name="Kavagutti S V."/>
        </authorList>
    </citation>
    <scope>NUCLEOTIDE SEQUENCE</scope>
</reference>
<evidence type="ECO:0000313" key="11">
    <source>
        <dbReference type="EMBL" id="CAB5230605.1"/>
    </source>
</evidence>
<dbReference type="EMBL" id="LR797180">
    <property type="protein sequence ID" value="CAB4192002.1"/>
    <property type="molecule type" value="Genomic_DNA"/>
</dbReference>
<evidence type="ECO:0000313" key="5">
    <source>
        <dbReference type="EMBL" id="CAB4174585.1"/>
    </source>
</evidence>
<dbReference type="EMBL" id="LR798423">
    <property type="protein sequence ID" value="CAB5230605.1"/>
    <property type="molecule type" value="Genomic_DNA"/>
</dbReference>
<evidence type="ECO:0000313" key="1">
    <source>
        <dbReference type="EMBL" id="CAB4135710.1"/>
    </source>
</evidence>
<accession>A0A6J5SXA9</accession>
<dbReference type="EMBL" id="LR797434">
    <property type="protein sequence ID" value="CAB4216252.1"/>
    <property type="molecule type" value="Genomic_DNA"/>
</dbReference>
<dbReference type="EMBL" id="LR796305">
    <property type="protein sequence ID" value="CAB4135710.1"/>
    <property type="molecule type" value="Genomic_DNA"/>
</dbReference>
<protein>
    <submittedName>
        <fullName evidence="10">Uncharacterized protein</fullName>
    </submittedName>
</protein>
<evidence type="ECO:0000313" key="10">
    <source>
        <dbReference type="EMBL" id="CAB4219910.1"/>
    </source>
</evidence>
<dbReference type="EMBL" id="LR796461">
    <property type="protein sequence ID" value="CAB4146139.1"/>
    <property type="molecule type" value="Genomic_DNA"/>
</dbReference>
<dbReference type="EMBL" id="LR797130">
    <property type="protein sequence ID" value="CAB4188322.1"/>
    <property type="molecule type" value="Genomic_DNA"/>
</dbReference>
<evidence type="ECO:0000313" key="8">
    <source>
        <dbReference type="EMBL" id="CAB4192002.1"/>
    </source>
</evidence>
<proteinExistence type="predicted"/>
<dbReference type="EMBL" id="LR796980">
    <property type="protein sequence ID" value="CAB4179489.1"/>
    <property type="molecule type" value="Genomic_DNA"/>
</dbReference>
<name>A0A6J5SXA9_9CAUD</name>
<evidence type="ECO:0000313" key="2">
    <source>
        <dbReference type="EMBL" id="CAB4146139.1"/>
    </source>
</evidence>